<sequence>MTERVHVTPAERAVIDVSVVSLPASLPVIIAGISAGIIAVIMHTAIIPSGPQRRRGRRG</sequence>
<keyword evidence="1" id="KW-1133">Transmembrane helix</keyword>
<gene>
    <name evidence="2" type="ORF">GCM10009744_11650</name>
</gene>
<evidence type="ECO:0000256" key="1">
    <source>
        <dbReference type="SAM" id="Phobius"/>
    </source>
</evidence>
<keyword evidence="1" id="KW-0472">Membrane</keyword>
<evidence type="ECO:0000313" key="3">
    <source>
        <dbReference type="Proteomes" id="UP001501319"/>
    </source>
</evidence>
<accession>A0ABN2F0Y0</accession>
<reference evidence="2 3" key="1">
    <citation type="journal article" date="2019" name="Int. J. Syst. Evol. Microbiol.">
        <title>The Global Catalogue of Microorganisms (GCM) 10K type strain sequencing project: providing services to taxonomists for standard genome sequencing and annotation.</title>
        <authorList>
            <consortium name="The Broad Institute Genomics Platform"/>
            <consortium name="The Broad Institute Genome Sequencing Center for Infectious Disease"/>
            <person name="Wu L."/>
            <person name="Ma J."/>
        </authorList>
    </citation>
    <scope>NUCLEOTIDE SEQUENCE [LARGE SCALE GENOMIC DNA]</scope>
    <source>
        <strain evidence="2 3">JCM 14306</strain>
    </source>
</reference>
<dbReference type="EMBL" id="BAAANE010000003">
    <property type="protein sequence ID" value="GAA1625485.1"/>
    <property type="molecule type" value="Genomic_DNA"/>
</dbReference>
<comment type="caution">
    <text evidence="2">The sequence shown here is derived from an EMBL/GenBank/DDBJ whole genome shotgun (WGS) entry which is preliminary data.</text>
</comment>
<keyword evidence="3" id="KW-1185">Reference proteome</keyword>
<organism evidence="2 3">
    <name type="scientific">Kribbella alba</name>
    <dbReference type="NCBI Taxonomy" id="190197"/>
    <lineage>
        <taxon>Bacteria</taxon>
        <taxon>Bacillati</taxon>
        <taxon>Actinomycetota</taxon>
        <taxon>Actinomycetes</taxon>
        <taxon>Propionibacteriales</taxon>
        <taxon>Kribbellaceae</taxon>
        <taxon>Kribbella</taxon>
    </lineage>
</organism>
<proteinExistence type="predicted"/>
<keyword evidence="1" id="KW-0812">Transmembrane</keyword>
<name>A0ABN2F0Y0_9ACTN</name>
<evidence type="ECO:0000313" key="2">
    <source>
        <dbReference type="EMBL" id="GAA1625485.1"/>
    </source>
</evidence>
<protein>
    <submittedName>
        <fullName evidence="2">Uncharacterized protein</fullName>
    </submittedName>
</protein>
<feature type="transmembrane region" description="Helical" evidence="1">
    <location>
        <begin position="26"/>
        <end position="48"/>
    </location>
</feature>
<dbReference type="Proteomes" id="UP001501319">
    <property type="component" value="Unassembled WGS sequence"/>
</dbReference>